<evidence type="ECO:0000256" key="2">
    <source>
        <dbReference type="SAM" id="SignalP"/>
    </source>
</evidence>
<name>A0A1Q2ZYZ8_ZYGRO</name>
<feature type="transmembrane region" description="Helical" evidence="1">
    <location>
        <begin position="281"/>
        <end position="300"/>
    </location>
</feature>
<keyword evidence="1" id="KW-0472">Membrane</keyword>
<evidence type="ECO:0000313" key="3">
    <source>
        <dbReference type="EMBL" id="GAV48677.1"/>
    </source>
</evidence>
<proteinExistence type="predicted"/>
<protein>
    <submittedName>
        <fullName evidence="3">Uncharacterized protein</fullName>
    </submittedName>
</protein>
<keyword evidence="1" id="KW-1133">Transmembrane helix</keyword>
<comment type="caution">
    <text evidence="3">The sequence shown here is derived from an EMBL/GenBank/DDBJ whole genome shotgun (WGS) entry which is preliminary data.</text>
</comment>
<dbReference type="EMBL" id="BDGX01000014">
    <property type="protein sequence ID" value="GAV48677.1"/>
    <property type="molecule type" value="Genomic_DNA"/>
</dbReference>
<evidence type="ECO:0000256" key="1">
    <source>
        <dbReference type="SAM" id="Phobius"/>
    </source>
</evidence>
<dbReference type="OrthoDB" id="10467417at2759"/>
<dbReference type="Proteomes" id="UP000187013">
    <property type="component" value="Unassembled WGS sequence"/>
</dbReference>
<accession>A0A1Q2ZYZ8</accession>
<keyword evidence="1" id="KW-0812">Transmembrane</keyword>
<feature type="signal peptide" evidence="2">
    <location>
        <begin position="1"/>
        <end position="16"/>
    </location>
</feature>
<feature type="transmembrane region" description="Helical" evidence="1">
    <location>
        <begin position="247"/>
        <end position="269"/>
    </location>
</feature>
<organism evidence="3 4">
    <name type="scientific">Zygosaccharomyces rouxii</name>
    <dbReference type="NCBI Taxonomy" id="4956"/>
    <lineage>
        <taxon>Eukaryota</taxon>
        <taxon>Fungi</taxon>
        <taxon>Dikarya</taxon>
        <taxon>Ascomycota</taxon>
        <taxon>Saccharomycotina</taxon>
        <taxon>Saccharomycetes</taxon>
        <taxon>Saccharomycetales</taxon>
        <taxon>Saccharomycetaceae</taxon>
        <taxon>Zygosaccharomyces</taxon>
    </lineage>
</organism>
<keyword evidence="2" id="KW-0732">Signal</keyword>
<sequence>MLHIITHLLLCTVATAWPIGRKQQLPQQTAPYARIQTLQGRIIDSDSSQLVKSLYEHVLTFNAAPSGTLHQSLDDLSQAIELNLATAAILNTTSSSVATLEYFTRLQIAAQEINSHSLFVKNRFSPSYWALEVPFQFTFKSTIAYRCWQLNNLQNHAIHNYNGSLLLQETFDKVRDITILLEASVYMLSQLKTLGFQQLYQTCQPILTNFFQPLLQKPLSQENLHSLQDQLNSLAENDLSRHRYSELALASFLVILLASSTISLIPLMCKQHSDRLMLTRCILYLVGMTWFHMMVFFLYFCKLRRDFEM</sequence>
<evidence type="ECO:0000313" key="4">
    <source>
        <dbReference type="Proteomes" id="UP000187013"/>
    </source>
</evidence>
<feature type="chain" id="PRO_5010235662" evidence="2">
    <location>
        <begin position="17"/>
        <end position="309"/>
    </location>
</feature>
<reference evidence="3 4" key="1">
    <citation type="submission" date="2016-08" db="EMBL/GenBank/DDBJ databases">
        <title>Draft genome sequence of allopolyploid Zygosaccharomyces rouxii.</title>
        <authorList>
            <person name="Watanabe J."/>
            <person name="Uehara K."/>
            <person name="Mogi Y."/>
            <person name="Tsukioka Y."/>
        </authorList>
    </citation>
    <scope>NUCLEOTIDE SEQUENCE [LARGE SCALE GENOMIC DNA]</scope>
    <source>
        <strain evidence="3 4">NBRC 110957</strain>
    </source>
</reference>
<dbReference type="AlphaFoldDB" id="A0A1Q2ZYZ8"/>
<gene>
    <name evidence="3" type="ORF">ZYGR_0N00810</name>
</gene>